<evidence type="ECO:0000313" key="6">
    <source>
        <dbReference type="Proteomes" id="UP000249390"/>
    </source>
</evidence>
<dbReference type="Gene3D" id="3.40.50.720">
    <property type="entry name" value="NAD(P)-binding Rossmann-like Domain"/>
    <property type="match status" value="1"/>
</dbReference>
<proteinExistence type="inferred from homology"/>
<reference evidence="5 6" key="1">
    <citation type="submission" date="2018-06" db="EMBL/GenBank/DDBJ databases">
        <title>The Genome of Cuscuta australis (Dodder) Provides Insight into the Evolution of Plant Parasitism.</title>
        <authorList>
            <person name="Liu H."/>
        </authorList>
    </citation>
    <scope>NUCLEOTIDE SEQUENCE [LARGE SCALE GENOMIC DNA]</scope>
    <source>
        <strain evidence="6">cv. Yunnan</strain>
        <tissue evidence="5">Vines</tissue>
    </source>
</reference>
<keyword evidence="3" id="KW-0413">Isomerase</keyword>
<dbReference type="InterPro" id="IPR036291">
    <property type="entry name" value="NAD(P)-bd_dom_sf"/>
</dbReference>
<feature type="domain" description="NAD-dependent epimerase/dehydratase" evidence="4">
    <location>
        <begin position="153"/>
        <end position="269"/>
    </location>
</feature>
<evidence type="ECO:0000256" key="2">
    <source>
        <dbReference type="ARBA" id="ARBA00023027"/>
    </source>
</evidence>
<evidence type="ECO:0000313" key="5">
    <source>
        <dbReference type="EMBL" id="RAL40787.1"/>
    </source>
</evidence>
<comment type="caution">
    <text evidence="5">The sequence shown here is derived from an EMBL/GenBank/DDBJ whole genome shotgun (WGS) entry which is preliminary data.</text>
</comment>
<comment type="similarity">
    <text evidence="1">Belongs to the NAD(P)-dependent epimerase/dehydratase family.</text>
</comment>
<dbReference type="EMBL" id="NQVE01000192">
    <property type="protein sequence ID" value="RAL40787.1"/>
    <property type="molecule type" value="Genomic_DNA"/>
</dbReference>
<dbReference type="GO" id="GO:0016853">
    <property type="term" value="F:isomerase activity"/>
    <property type="evidence" value="ECO:0007669"/>
    <property type="project" value="UniProtKB-KW"/>
</dbReference>
<keyword evidence="2" id="KW-0520">NAD</keyword>
<protein>
    <recommendedName>
        <fullName evidence="4">NAD-dependent epimerase/dehydratase domain-containing protein</fullName>
    </recommendedName>
</protein>
<name>A0A328D4T3_9ASTE</name>
<dbReference type="InterPro" id="IPR001509">
    <property type="entry name" value="Epimerase_deHydtase"/>
</dbReference>
<evidence type="ECO:0000259" key="4">
    <source>
        <dbReference type="Pfam" id="PF01370"/>
    </source>
</evidence>
<evidence type="ECO:0000256" key="3">
    <source>
        <dbReference type="ARBA" id="ARBA00023235"/>
    </source>
</evidence>
<accession>A0A328D4T3</accession>
<dbReference type="CDD" id="cd05266">
    <property type="entry name" value="SDR_a4"/>
    <property type="match status" value="1"/>
</dbReference>
<dbReference type="Proteomes" id="UP000249390">
    <property type="component" value="Unassembled WGS sequence"/>
</dbReference>
<dbReference type="AlphaFoldDB" id="A0A328D4T3"/>
<dbReference type="SUPFAM" id="SSF51735">
    <property type="entry name" value="NAD(P)-binding Rossmann-fold domains"/>
    <property type="match status" value="1"/>
</dbReference>
<organism evidence="5 6">
    <name type="scientific">Cuscuta australis</name>
    <dbReference type="NCBI Taxonomy" id="267555"/>
    <lineage>
        <taxon>Eukaryota</taxon>
        <taxon>Viridiplantae</taxon>
        <taxon>Streptophyta</taxon>
        <taxon>Embryophyta</taxon>
        <taxon>Tracheophyta</taxon>
        <taxon>Spermatophyta</taxon>
        <taxon>Magnoliopsida</taxon>
        <taxon>eudicotyledons</taxon>
        <taxon>Gunneridae</taxon>
        <taxon>Pentapetalae</taxon>
        <taxon>asterids</taxon>
        <taxon>lamiids</taxon>
        <taxon>Solanales</taxon>
        <taxon>Convolvulaceae</taxon>
        <taxon>Cuscuteae</taxon>
        <taxon>Cuscuta</taxon>
        <taxon>Cuscuta subgen. Grammica</taxon>
        <taxon>Cuscuta sect. Cleistogrammica</taxon>
    </lineage>
</organism>
<evidence type="ECO:0000256" key="1">
    <source>
        <dbReference type="ARBA" id="ARBA00007637"/>
    </source>
</evidence>
<dbReference type="Pfam" id="PF01370">
    <property type="entry name" value="Epimerase"/>
    <property type="match status" value="1"/>
</dbReference>
<sequence>MDLCPLSRPSPAALLRQGQSSNFFSCNAGPSFPHARCALNPSCGTGEETQVKGRMFILGMGFVGEFFAAALKSKGWAVSGTCTSAEKKKRLDEMGHHAFVFDAKNPLPEVLDVMRYHSHLLISIPPVPAIGDPMLQHKELLNNSLKDGDLRWLGYLSSTSLYGDCSGAWVDEEFPARPTNESARARLAAEEGWLQLGLDFEVAAHVFRLGGIYGPGRSSVGTILKQGNLSKNQVIRSSKHFISRVHVADICQALNASIQNPSPGRIYNIVDDEPAPREEVFGFAERLVEKKWRDIVITKQCEEHSPVLSSGAYRGGEKRVSNARMKKELGVKLIYPTYKSGLVSIIDQMAMP</sequence>
<gene>
    <name evidence="5" type="ORF">DM860_008485</name>
</gene>
<keyword evidence="6" id="KW-1185">Reference proteome</keyword>
<dbReference type="PANTHER" id="PTHR43574">
    <property type="entry name" value="EPIMERASE-RELATED"/>
    <property type="match status" value="1"/>
</dbReference>